<evidence type="ECO:0000313" key="2">
    <source>
        <dbReference type="Proteomes" id="UP000000225"/>
    </source>
</evidence>
<gene>
    <name evidence="1" type="ordered locus">ASA_1598</name>
</gene>
<proteinExistence type="predicted"/>
<accession>A4SLB1</accession>
<dbReference type="KEGG" id="asa:ASA_1598"/>
<dbReference type="AlphaFoldDB" id="A4SLB1"/>
<dbReference type="STRING" id="29491.GCA_000820065_03293"/>
<dbReference type="Proteomes" id="UP000000225">
    <property type="component" value="Chromosome"/>
</dbReference>
<evidence type="ECO:0000313" key="1">
    <source>
        <dbReference type="EMBL" id="ABO89683.1"/>
    </source>
</evidence>
<name>A4SLB1_AERS4</name>
<protein>
    <submittedName>
        <fullName evidence="1">Uncharacterized protein</fullName>
    </submittedName>
</protein>
<reference evidence="2" key="1">
    <citation type="journal article" date="2008" name="BMC Genomics">
        <title>The genome of Aeromonas salmonicida subsp. salmonicida A449: insights into the evolution of a fish pathogen.</title>
        <authorList>
            <person name="Reith M.E."/>
            <person name="Singh R.K."/>
            <person name="Curtis B."/>
            <person name="Boyd J.M."/>
            <person name="Bouevitch A."/>
            <person name="Kimball J."/>
            <person name="Munholland J."/>
            <person name="Murphy C."/>
            <person name="Sarty D."/>
            <person name="Williams J."/>
            <person name="Nash J.H."/>
            <person name="Johnson S.C."/>
            <person name="Brown L.L."/>
        </authorList>
    </citation>
    <scope>NUCLEOTIDE SEQUENCE [LARGE SCALE GENOMIC DNA]</scope>
    <source>
        <strain evidence="2">A449</strain>
    </source>
</reference>
<dbReference type="EMBL" id="CP000644">
    <property type="protein sequence ID" value="ABO89683.1"/>
    <property type="molecule type" value="Genomic_DNA"/>
</dbReference>
<sequence>MTMAIVITRHTPRDRSEGASMSIDAIHIAQRAELTLLPLLTELLASGEQENRIALGALYSGDQYIQVQLIVTSRPEDLLDDDSVMGDEA</sequence>
<dbReference type="HOGENOM" id="CLU_188870_0_0_6"/>
<organism evidence="1 2">
    <name type="scientific">Aeromonas salmonicida (strain A449)</name>
    <dbReference type="NCBI Taxonomy" id="382245"/>
    <lineage>
        <taxon>Bacteria</taxon>
        <taxon>Pseudomonadati</taxon>
        <taxon>Pseudomonadota</taxon>
        <taxon>Gammaproteobacteria</taxon>
        <taxon>Aeromonadales</taxon>
        <taxon>Aeromonadaceae</taxon>
        <taxon>Aeromonas</taxon>
    </lineage>
</organism>